<evidence type="ECO:0000313" key="5">
    <source>
        <dbReference type="EMBL" id="ROT76810.1"/>
    </source>
</evidence>
<dbReference type="AlphaFoldDB" id="A0A3R7N458"/>
<keyword evidence="6" id="KW-1185">Reference proteome</keyword>
<feature type="compositionally biased region" description="Basic and acidic residues" evidence="3">
    <location>
        <begin position="199"/>
        <end position="224"/>
    </location>
</feature>
<keyword evidence="1" id="KW-0963">Cytoplasm</keyword>
<sequence>MSVEEDDASLKELVTKTLQTNGVLGKIQAQLRASVFLALEEEFKDKNIPLVSASAKQLLATPEGVLAAALVHNFLQCLSLDFSLAVFAPESGHSTLWTFPGEDALSSNLNLSNKQAGDKAPLLIELLKERTSSKPSELGHNREKGVLKGRPNDIGHLPQLSAPRTLQPISNIPLSNSHFGGNLQGLKSQRETNFADYSSAKEDKSISDIKNESQKSNETGENKDPLATQTQEKNSLGSLSLGMDTASSKNVKDDDEKARTGTGTNDHGKKEKLEVQAEGTNQEAGDSLTGLEKQLFQLLQLVLSNNLQLQGEVLSILSHTLVSMFLISNSCSLAQDHVLRPEAQCRSGFPTIG</sequence>
<comment type="caution">
    <text evidence="5">The sequence shown here is derived from an EMBL/GenBank/DDBJ whole genome shotgun (WGS) entry which is preliminary data.</text>
</comment>
<dbReference type="InterPro" id="IPR018993">
    <property type="entry name" value="FOP_dimerisation-dom_N"/>
</dbReference>
<feature type="compositionally biased region" description="Basic and acidic residues" evidence="3">
    <location>
        <begin position="131"/>
        <end position="153"/>
    </location>
</feature>
<evidence type="ECO:0000313" key="6">
    <source>
        <dbReference type="Proteomes" id="UP000283509"/>
    </source>
</evidence>
<feature type="domain" description="FGFR1 oncogene partner (FOP) N-terminal dimerisation" evidence="4">
    <location>
        <begin position="48"/>
        <end position="128"/>
    </location>
</feature>
<dbReference type="EMBL" id="QCYY01001609">
    <property type="protein sequence ID" value="ROT76810.1"/>
    <property type="molecule type" value="Genomic_DNA"/>
</dbReference>
<dbReference type="GO" id="GO:0005813">
    <property type="term" value="C:centrosome"/>
    <property type="evidence" value="ECO:0007669"/>
    <property type="project" value="TreeGrafter"/>
</dbReference>
<evidence type="ECO:0000256" key="1">
    <source>
        <dbReference type="ARBA" id="ARBA00022490"/>
    </source>
</evidence>
<feature type="compositionally biased region" description="Basic and acidic residues" evidence="3">
    <location>
        <begin position="266"/>
        <end position="275"/>
    </location>
</feature>
<evidence type="ECO:0000256" key="2">
    <source>
        <dbReference type="ARBA" id="ARBA00023212"/>
    </source>
</evidence>
<dbReference type="OrthoDB" id="2160638at2759"/>
<dbReference type="PANTHER" id="PTHR15431:SF9">
    <property type="entry name" value="CENTROSOMAL PROTEIN 43"/>
    <property type="match status" value="1"/>
</dbReference>
<dbReference type="Proteomes" id="UP000283509">
    <property type="component" value="Unassembled WGS sequence"/>
</dbReference>
<reference evidence="5 6" key="1">
    <citation type="submission" date="2018-04" db="EMBL/GenBank/DDBJ databases">
        <authorList>
            <person name="Zhang X."/>
            <person name="Yuan J."/>
            <person name="Li F."/>
            <person name="Xiang J."/>
        </authorList>
    </citation>
    <scope>NUCLEOTIDE SEQUENCE [LARGE SCALE GENOMIC DNA]</scope>
    <source>
        <tissue evidence="5">Muscle</tissue>
    </source>
</reference>
<dbReference type="PANTHER" id="PTHR15431">
    <property type="entry name" value="FGFR1 ONCOGENE PARTNER/LISH DOMAIN-CONTAINING PROTEIN"/>
    <property type="match status" value="1"/>
</dbReference>
<proteinExistence type="predicted"/>
<organism evidence="5 6">
    <name type="scientific">Penaeus vannamei</name>
    <name type="common">Whiteleg shrimp</name>
    <name type="synonym">Litopenaeus vannamei</name>
    <dbReference type="NCBI Taxonomy" id="6689"/>
    <lineage>
        <taxon>Eukaryota</taxon>
        <taxon>Metazoa</taxon>
        <taxon>Ecdysozoa</taxon>
        <taxon>Arthropoda</taxon>
        <taxon>Crustacea</taxon>
        <taxon>Multicrustacea</taxon>
        <taxon>Malacostraca</taxon>
        <taxon>Eumalacostraca</taxon>
        <taxon>Eucarida</taxon>
        <taxon>Decapoda</taxon>
        <taxon>Dendrobranchiata</taxon>
        <taxon>Penaeoidea</taxon>
        <taxon>Penaeidae</taxon>
        <taxon>Penaeus</taxon>
    </lineage>
</organism>
<dbReference type="Gene3D" id="1.20.960.40">
    <property type="match status" value="1"/>
</dbReference>
<feature type="compositionally biased region" description="Basic and acidic residues" evidence="3">
    <location>
        <begin position="250"/>
        <end position="259"/>
    </location>
</feature>
<name>A0A3R7N458_PENVA</name>
<feature type="compositionally biased region" description="Polar residues" evidence="3">
    <location>
        <begin position="227"/>
        <end position="238"/>
    </location>
</feature>
<evidence type="ECO:0000256" key="3">
    <source>
        <dbReference type="SAM" id="MobiDB-lite"/>
    </source>
</evidence>
<keyword evidence="2" id="KW-0206">Cytoskeleton</keyword>
<feature type="region of interest" description="Disordered" evidence="3">
    <location>
        <begin position="197"/>
        <end position="284"/>
    </location>
</feature>
<gene>
    <name evidence="5" type="ORF">C7M84_004625</name>
</gene>
<evidence type="ECO:0000259" key="4">
    <source>
        <dbReference type="Pfam" id="PF09398"/>
    </source>
</evidence>
<accession>A0A3R7N458</accession>
<dbReference type="STRING" id="6689.A0A3R7N458"/>
<feature type="region of interest" description="Disordered" evidence="3">
    <location>
        <begin position="131"/>
        <end position="160"/>
    </location>
</feature>
<dbReference type="Pfam" id="PF09398">
    <property type="entry name" value="FOP_dimer"/>
    <property type="match status" value="1"/>
</dbReference>
<reference evidence="5 6" key="2">
    <citation type="submission" date="2019-01" db="EMBL/GenBank/DDBJ databases">
        <title>The decoding of complex shrimp genome reveals the adaptation for benthos swimmer, frequently molting mechanism and breeding impact on genome.</title>
        <authorList>
            <person name="Sun Y."/>
            <person name="Gao Y."/>
            <person name="Yu Y."/>
        </authorList>
    </citation>
    <scope>NUCLEOTIDE SEQUENCE [LARGE SCALE GENOMIC DNA]</scope>
    <source>
        <tissue evidence="5">Muscle</tissue>
    </source>
</reference>
<dbReference type="GO" id="GO:0034453">
    <property type="term" value="P:microtubule anchoring"/>
    <property type="evidence" value="ECO:0007669"/>
    <property type="project" value="InterPro"/>
</dbReference>
<protein>
    <submittedName>
        <fullName evidence="5">Putative FGFR1 oncogene partner isoform X3</fullName>
    </submittedName>
</protein>